<dbReference type="GO" id="GO:0008168">
    <property type="term" value="F:methyltransferase activity"/>
    <property type="evidence" value="ECO:0007669"/>
    <property type="project" value="UniProtKB-KW"/>
</dbReference>
<protein>
    <submittedName>
        <fullName evidence="3">Methyltransferase domain-containing protein</fullName>
    </submittedName>
</protein>
<dbReference type="AlphaFoldDB" id="A0A7D5Q9Y6"/>
<dbReference type="InterPro" id="IPR029063">
    <property type="entry name" value="SAM-dependent_MTases_sf"/>
</dbReference>
<accession>A0A7D5Q9Y6</accession>
<dbReference type="SUPFAM" id="SSF53335">
    <property type="entry name" value="S-adenosyl-L-methionine-dependent methyltransferases"/>
    <property type="match status" value="1"/>
</dbReference>
<evidence type="ECO:0000313" key="3">
    <source>
        <dbReference type="EMBL" id="QLG62136.1"/>
    </source>
</evidence>
<dbReference type="Gene3D" id="3.40.50.150">
    <property type="entry name" value="Vaccinia Virus protein VP39"/>
    <property type="match status" value="1"/>
</dbReference>
<dbReference type="Pfam" id="PF13649">
    <property type="entry name" value="Methyltransf_25"/>
    <property type="match status" value="1"/>
</dbReference>
<dbReference type="InterPro" id="IPR041698">
    <property type="entry name" value="Methyltransf_25"/>
</dbReference>
<organism evidence="3 4">
    <name type="scientific">Halorarum salinum</name>
    <dbReference type="NCBI Taxonomy" id="2743089"/>
    <lineage>
        <taxon>Archaea</taxon>
        <taxon>Methanobacteriati</taxon>
        <taxon>Methanobacteriota</taxon>
        <taxon>Stenosarchaea group</taxon>
        <taxon>Halobacteria</taxon>
        <taxon>Halobacteriales</taxon>
        <taxon>Haloferacaceae</taxon>
        <taxon>Halorarum</taxon>
    </lineage>
</organism>
<dbReference type="GO" id="GO:0032259">
    <property type="term" value="P:methylation"/>
    <property type="evidence" value="ECO:0007669"/>
    <property type="project" value="UniProtKB-KW"/>
</dbReference>
<dbReference type="EMBL" id="CP058579">
    <property type="protein sequence ID" value="QLG62136.1"/>
    <property type="molecule type" value="Genomic_DNA"/>
</dbReference>
<keyword evidence="3" id="KW-0808">Transferase</keyword>
<reference evidence="3 4" key="1">
    <citation type="submission" date="2020-06" db="EMBL/GenBank/DDBJ databases">
        <title>NJ-3-1, isolated from saline soil.</title>
        <authorList>
            <person name="Cui H.L."/>
            <person name="Shi X."/>
        </authorList>
    </citation>
    <scope>NUCLEOTIDE SEQUENCE [LARGE SCALE GENOMIC DNA]</scope>
    <source>
        <strain evidence="3 4">NJ-3-1</strain>
    </source>
</reference>
<proteinExistence type="predicted"/>
<sequence length="234" mass="24816">MSKRALEGQLAVVAGFTDPTAALEQYPTPPDVAAHVVHLADLRGDLAGHTVVDLGAGTGMFALGAALRGAGRVVGVELDPDALAVARANERRVGARTPVHWVHADATRTPLCFDDAGADANEGSDDDTNGDADADHDSAPAPAPVTVLMNPPFGAQSGNEHADRRFLEAVSSFADVSYSLHNAGSEAFVESFAADAGGEVTEAFRATFHLDHRFDHHTDERRELDAEVFRIEWR</sequence>
<name>A0A7D5Q9Y6_9EURY</name>
<dbReference type="KEGG" id="halu:HUG12_10495"/>
<gene>
    <name evidence="3" type="ORF">HUG12_10495</name>
</gene>
<evidence type="ECO:0000259" key="2">
    <source>
        <dbReference type="Pfam" id="PF13649"/>
    </source>
</evidence>
<evidence type="ECO:0000256" key="1">
    <source>
        <dbReference type="SAM" id="MobiDB-lite"/>
    </source>
</evidence>
<dbReference type="Proteomes" id="UP000509626">
    <property type="component" value="Chromosome"/>
</dbReference>
<dbReference type="PANTHER" id="PTHR23290:SF0">
    <property type="entry name" value="RRNA N6-ADENOSINE-METHYLTRANSFERASE METTL5"/>
    <property type="match status" value="1"/>
</dbReference>
<feature type="region of interest" description="Disordered" evidence="1">
    <location>
        <begin position="113"/>
        <end position="143"/>
    </location>
</feature>
<keyword evidence="4" id="KW-1185">Reference proteome</keyword>
<dbReference type="CDD" id="cd02440">
    <property type="entry name" value="AdoMet_MTases"/>
    <property type="match status" value="1"/>
</dbReference>
<evidence type="ECO:0000313" key="4">
    <source>
        <dbReference type="Proteomes" id="UP000509626"/>
    </source>
</evidence>
<dbReference type="InterPro" id="IPR051720">
    <property type="entry name" value="rRNA_MeTrfase/Polyamine_Synth"/>
</dbReference>
<keyword evidence="3" id="KW-0489">Methyltransferase</keyword>
<dbReference type="GeneID" id="56037892"/>
<feature type="domain" description="Methyltransferase" evidence="2">
    <location>
        <begin position="51"/>
        <end position="119"/>
    </location>
</feature>
<feature type="compositionally biased region" description="Acidic residues" evidence="1">
    <location>
        <begin position="122"/>
        <end position="132"/>
    </location>
</feature>
<dbReference type="OrthoDB" id="31271at2157"/>
<dbReference type="PANTHER" id="PTHR23290">
    <property type="entry name" value="RRNA N6-ADENOSINE-METHYLTRANSFERASE METTL5"/>
    <property type="match status" value="1"/>
</dbReference>
<dbReference type="RefSeq" id="WP_179268721.1">
    <property type="nucleotide sequence ID" value="NZ_CP058579.1"/>
</dbReference>